<reference evidence="1 2" key="1">
    <citation type="submission" date="2020-05" db="EMBL/GenBank/DDBJ databases">
        <title>WGS assembly of Panicum virgatum.</title>
        <authorList>
            <person name="Lovell J.T."/>
            <person name="Jenkins J."/>
            <person name="Shu S."/>
            <person name="Juenger T.E."/>
            <person name="Schmutz J."/>
        </authorList>
    </citation>
    <scope>NUCLEOTIDE SEQUENCE [LARGE SCALE GENOMIC DNA]</scope>
    <source>
        <strain evidence="2">cv. AP13</strain>
    </source>
</reference>
<name>A0A8T0MM55_PANVG</name>
<protein>
    <submittedName>
        <fullName evidence="1">Uncharacterized protein</fullName>
    </submittedName>
</protein>
<evidence type="ECO:0000313" key="2">
    <source>
        <dbReference type="Proteomes" id="UP000823388"/>
    </source>
</evidence>
<dbReference type="EMBL" id="CM029054">
    <property type="protein sequence ID" value="KAG2536409.1"/>
    <property type="molecule type" value="Genomic_DNA"/>
</dbReference>
<comment type="caution">
    <text evidence="1">The sequence shown here is derived from an EMBL/GenBank/DDBJ whole genome shotgun (WGS) entry which is preliminary data.</text>
</comment>
<evidence type="ECO:0000313" key="1">
    <source>
        <dbReference type="EMBL" id="KAG2536409.1"/>
    </source>
</evidence>
<keyword evidence="2" id="KW-1185">Reference proteome</keyword>
<proteinExistence type="predicted"/>
<organism evidence="1 2">
    <name type="scientific">Panicum virgatum</name>
    <name type="common">Blackwell switchgrass</name>
    <dbReference type="NCBI Taxonomy" id="38727"/>
    <lineage>
        <taxon>Eukaryota</taxon>
        <taxon>Viridiplantae</taxon>
        <taxon>Streptophyta</taxon>
        <taxon>Embryophyta</taxon>
        <taxon>Tracheophyta</taxon>
        <taxon>Spermatophyta</taxon>
        <taxon>Magnoliopsida</taxon>
        <taxon>Liliopsida</taxon>
        <taxon>Poales</taxon>
        <taxon>Poaceae</taxon>
        <taxon>PACMAD clade</taxon>
        <taxon>Panicoideae</taxon>
        <taxon>Panicodae</taxon>
        <taxon>Paniceae</taxon>
        <taxon>Panicinae</taxon>
        <taxon>Panicum</taxon>
        <taxon>Panicum sect. Hiantes</taxon>
    </lineage>
</organism>
<dbReference type="AlphaFoldDB" id="A0A8T0MM55"/>
<dbReference type="Proteomes" id="UP000823388">
    <property type="component" value="Chromosome 9N"/>
</dbReference>
<sequence>MGGPACRSAGAGRGGDAICSLPRSPDGFACVPGAGRMSRDCGHCWGIRPIARFALHGVAWPESLPGLGVHYAGDVRWGWVWFLDPPFRLRSTLVDFLSLRCDAPGNRASKCPVTFDRTAHASMWKASNKTRHRWRCSKIENGANANEP</sequence>
<gene>
    <name evidence="1" type="ORF">PVAP13_9NG186873</name>
</gene>
<accession>A0A8T0MM55</accession>